<evidence type="ECO:0008006" key="15">
    <source>
        <dbReference type="Google" id="ProtNLM"/>
    </source>
</evidence>
<feature type="region of interest" description="Disordered" evidence="9">
    <location>
        <begin position="725"/>
        <end position="744"/>
    </location>
</feature>
<keyword evidence="5" id="KW-0677">Repeat</keyword>
<keyword evidence="3" id="KW-0812">Transmembrane</keyword>
<dbReference type="InterPro" id="IPR001611">
    <property type="entry name" value="Leu-rich_rpt"/>
</dbReference>
<dbReference type="PROSITE" id="PS51450">
    <property type="entry name" value="LRR"/>
    <property type="match status" value="1"/>
</dbReference>
<dbReference type="Pfam" id="PF23580">
    <property type="entry name" value="Znf_XAF1_N"/>
    <property type="match status" value="1"/>
</dbReference>
<evidence type="ECO:0000259" key="12">
    <source>
        <dbReference type="Pfam" id="PF23598"/>
    </source>
</evidence>
<dbReference type="FunFam" id="3.80.10.10:FF:000233">
    <property type="entry name" value="Leucine-rich repeat receptor-like protein kinase TDR"/>
    <property type="match status" value="1"/>
</dbReference>
<comment type="caution">
    <text evidence="13">The sequence shown here is derived from an EMBL/GenBank/DDBJ whole genome shotgun (WGS) entry which is preliminary data.</text>
</comment>
<gene>
    <name evidence="13" type="ORF">Syun_005804</name>
</gene>
<keyword evidence="7" id="KW-0472">Membrane</keyword>
<feature type="signal peptide" evidence="10">
    <location>
        <begin position="1"/>
        <end position="19"/>
    </location>
</feature>
<keyword evidence="14" id="KW-1185">Reference proteome</keyword>
<name>A0AAP0KVF8_9MAGN</name>
<evidence type="ECO:0000256" key="6">
    <source>
        <dbReference type="ARBA" id="ARBA00022989"/>
    </source>
</evidence>
<dbReference type="InterPro" id="IPR013210">
    <property type="entry name" value="LRR_N_plant-typ"/>
</dbReference>
<evidence type="ECO:0000256" key="10">
    <source>
        <dbReference type="SAM" id="SignalP"/>
    </source>
</evidence>
<dbReference type="SMART" id="SM00369">
    <property type="entry name" value="LRR_TYP"/>
    <property type="match status" value="11"/>
</dbReference>
<evidence type="ECO:0000256" key="5">
    <source>
        <dbReference type="ARBA" id="ARBA00022737"/>
    </source>
</evidence>
<keyword evidence="4 10" id="KW-0732">Signal</keyword>
<evidence type="ECO:0000256" key="3">
    <source>
        <dbReference type="ARBA" id="ARBA00022692"/>
    </source>
</evidence>
<dbReference type="Proteomes" id="UP001420932">
    <property type="component" value="Unassembled WGS sequence"/>
</dbReference>
<accession>A0AAP0KVF8</accession>
<dbReference type="SUPFAM" id="SSF52047">
    <property type="entry name" value="RNI-like"/>
    <property type="match status" value="1"/>
</dbReference>
<feature type="domain" description="Leucine-rich repeat-containing N-terminal plant-type" evidence="11">
    <location>
        <begin position="29"/>
        <end position="69"/>
    </location>
</feature>
<evidence type="ECO:0000259" key="11">
    <source>
        <dbReference type="Pfam" id="PF08263"/>
    </source>
</evidence>
<dbReference type="Pfam" id="PF12799">
    <property type="entry name" value="LRR_4"/>
    <property type="match status" value="1"/>
</dbReference>
<keyword evidence="2" id="KW-0433">Leucine-rich repeat</keyword>
<evidence type="ECO:0000256" key="2">
    <source>
        <dbReference type="ARBA" id="ARBA00022614"/>
    </source>
</evidence>
<feature type="chain" id="PRO_5042965868" description="Leucine-rich repeat-containing N-terminal plant-type domain-containing protein" evidence="10">
    <location>
        <begin position="20"/>
        <end position="837"/>
    </location>
</feature>
<protein>
    <recommendedName>
        <fullName evidence="15">Leucine-rich repeat-containing N-terminal plant-type domain-containing protein</fullName>
    </recommendedName>
</protein>
<comment type="subcellular location">
    <subcellularLocation>
        <location evidence="1">Membrane</location>
        <topology evidence="1">Single-pass membrane protein</topology>
    </subcellularLocation>
</comment>
<dbReference type="InterPro" id="IPR025875">
    <property type="entry name" value="Leu-rich_rpt_4"/>
</dbReference>
<dbReference type="FunFam" id="3.80.10.10:FF:000041">
    <property type="entry name" value="LRR receptor-like serine/threonine-protein kinase ERECTA"/>
    <property type="match status" value="1"/>
</dbReference>
<feature type="domain" description="Disease resistance R13L4/SHOC-2-like LRR" evidence="12">
    <location>
        <begin position="335"/>
        <end position="470"/>
    </location>
</feature>
<keyword evidence="8" id="KW-0325">Glycoprotein</keyword>
<dbReference type="Pfam" id="PF23598">
    <property type="entry name" value="LRR_14"/>
    <property type="match status" value="1"/>
</dbReference>
<evidence type="ECO:0000256" key="9">
    <source>
        <dbReference type="SAM" id="MobiDB-lite"/>
    </source>
</evidence>
<evidence type="ECO:0000256" key="7">
    <source>
        <dbReference type="ARBA" id="ARBA00023136"/>
    </source>
</evidence>
<dbReference type="PANTHER" id="PTHR48004">
    <property type="entry name" value="OS01G0149700 PROTEIN"/>
    <property type="match status" value="1"/>
</dbReference>
<dbReference type="GO" id="GO:0009791">
    <property type="term" value="P:post-embryonic development"/>
    <property type="evidence" value="ECO:0007669"/>
    <property type="project" value="UniProtKB-ARBA"/>
</dbReference>
<evidence type="ECO:0000313" key="13">
    <source>
        <dbReference type="EMBL" id="KAK9159463.1"/>
    </source>
</evidence>
<proteinExistence type="predicted"/>
<dbReference type="SUPFAM" id="SSF52058">
    <property type="entry name" value="L domain-like"/>
    <property type="match status" value="1"/>
</dbReference>
<dbReference type="AlphaFoldDB" id="A0AAP0KVF8"/>
<feature type="compositionally biased region" description="Polar residues" evidence="9">
    <location>
        <begin position="727"/>
        <end position="737"/>
    </location>
</feature>
<dbReference type="EMBL" id="JBBNAF010000003">
    <property type="protein sequence ID" value="KAK9159463.1"/>
    <property type="molecule type" value="Genomic_DNA"/>
</dbReference>
<evidence type="ECO:0000256" key="8">
    <source>
        <dbReference type="ARBA" id="ARBA00023180"/>
    </source>
</evidence>
<evidence type="ECO:0000313" key="14">
    <source>
        <dbReference type="Proteomes" id="UP001420932"/>
    </source>
</evidence>
<dbReference type="PRINTS" id="PR00019">
    <property type="entry name" value="LEURICHRPT"/>
</dbReference>
<dbReference type="Pfam" id="PF08263">
    <property type="entry name" value="LRRNT_2"/>
    <property type="match status" value="1"/>
</dbReference>
<dbReference type="Gene3D" id="3.80.10.10">
    <property type="entry name" value="Ribonuclease Inhibitor"/>
    <property type="match status" value="5"/>
</dbReference>
<keyword evidence="6" id="KW-1133">Transmembrane helix</keyword>
<dbReference type="SMART" id="SM00365">
    <property type="entry name" value="LRR_SD22"/>
    <property type="match status" value="8"/>
</dbReference>
<dbReference type="GO" id="GO:0016020">
    <property type="term" value="C:membrane"/>
    <property type="evidence" value="ECO:0007669"/>
    <property type="project" value="UniProtKB-SubCell"/>
</dbReference>
<dbReference type="Pfam" id="PF00560">
    <property type="entry name" value="LRR_1"/>
    <property type="match status" value="6"/>
</dbReference>
<dbReference type="InterPro" id="IPR055414">
    <property type="entry name" value="LRR_R13L4/SHOC2-like"/>
</dbReference>
<organism evidence="13 14">
    <name type="scientific">Stephania yunnanensis</name>
    <dbReference type="NCBI Taxonomy" id="152371"/>
    <lineage>
        <taxon>Eukaryota</taxon>
        <taxon>Viridiplantae</taxon>
        <taxon>Streptophyta</taxon>
        <taxon>Embryophyta</taxon>
        <taxon>Tracheophyta</taxon>
        <taxon>Spermatophyta</taxon>
        <taxon>Magnoliopsida</taxon>
        <taxon>Ranunculales</taxon>
        <taxon>Menispermaceae</taxon>
        <taxon>Menispermoideae</taxon>
        <taxon>Cissampelideae</taxon>
        <taxon>Stephania</taxon>
    </lineage>
</organism>
<sequence length="837" mass="92883">MLAEALLAFFLSLSCICNSTSYHAKVTQYEAEALVQWRASLVSHSLPSWLISNHSSNNGPCEWDGIRCNIFGRVREINLANSNLSSTLHQFNFSIFTNLTSLDLNSNDLFGPSPYHIGSLSKLTTLDLGHNNFTGNIPNEIGELRELQVLYLYNNSLLGAIPRQLISNLQEVWDLDLSFNYLENPDPLMQFNNGSMASLTHLLLHHNSLGLEFPTFIFRCHKLIVLDLSYNNIAGSIPTRLSPNAFNQLESIKLSTNQFEGPIPDEISLLSNLESLVLSNNPLKGHIPPSIGNLSKLQDLVLRNTSPLPLSMTSLEKVSKISLYGNQLSGEIHSHFLSNWTQLTVLNLGRNNFSGTIPFEIGNLSNLLYLCLSENQISGSIPCSIGRLRNFKRLWLYRNQLSGSLPQEIGNLSNLWSIELFENQISGSLPSSIGRLRSLEELWLKQNQLSGSLPLEIGQLVNLRVLGMKANTLSGPLPSQIGHLSELVLLSLSENKISSPVPPEIRNLSQLEALYLDNNNFSGFLPVEIGCLSNLRFLTGKEFFQAWKSMRVAISSNESHLWNNVTLHCSLSIYSDFYAFVTVQTNKLETLDLSQNKLTGEIPNQLTGLTFLEVLNLSRNQLTGVIPHGKQFDTFSPDSYEGNPGLCGFPLSKQCEHVGANLVPLPTLDEEDAESSTMKIDWKFMLMGYGSGVGIRWAEDGFSEDSLTCSAPNCTCVSIDERKSQQRRNAVTGTQNSKHQHEWSSHDVGSKVLILSPKAQCLDGAYNIGVFGFKGTTKYRISIVVHGNSGRYINEQPSSSSSAVEAGSVECQNCRRYIPSRTIALHEAYCSRHNLEP</sequence>
<dbReference type="PANTHER" id="PTHR48004:SF73">
    <property type="entry name" value="RECEPTOR-LIKE PROTEIN 16-RELATED"/>
    <property type="match status" value="1"/>
</dbReference>
<dbReference type="InterPro" id="IPR032675">
    <property type="entry name" value="LRR_dom_sf"/>
</dbReference>
<evidence type="ECO:0000256" key="1">
    <source>
        <dbReference type="ARBA" id="ARBA00004167"/>
    </source>
</evidence>
<evidence type="ECO:0000256" key="4">
    <source>
        <dbReference type="ARBA" id="ARBA00022729"/>
    </source>
</evidence>
<dbReference type="FunFam" id="3.80.10.10:FF:000400">
    <property type="entry name" value="Nuclear pore complex protein NUP107"/>
    <property type="match status" value="1"/>
</dbReference>
<reference evidence="13 14" key="1">
    <citation type="submission" date="2024-01" db="EMBL/GenBank/DDBJ databases">
        <title>Genome assemblies of Stephania.</title>
        <authorList>
            <person name="Yang L."/>
        </authorList>
    </citation>
    <scope>NUCLEOTIDE SEQUENCE [LARGE SCALE GENOMIC DNA]</scope>
    <source>
        <strain evidence="13">YNDBR</strain>
        <tissue evidence="13">Leaf</tissue>
    </source>
</reference>
<dbReference type="InterPro" id="IPR003591">
    <property type="entry name" value="Leu-rich_rpt_typical-subtyp"/>
</dbReference>
<dbReference type="InterPro" id="IPR052941">
    <property type="entry name" value="StomDev_PlantInt_Reg"/>
</dbReference>